<dbReference type="AlphaFoldDB" id="A0A9N9LRT9"/>
<evidence type="ECO:0000313" key="1">
    <source>
        <dbReference type="EMBL" id="CAG8977995.1"/>
    </source>
</evidence>
<gene>
    <name evidence="1" type="ORF">HYALB_00000664</name>
</gene>
<name>A0A9N9LRT9_9HELO</name>
<evidence type="ECO:0000313" key="2">
    <source>
        <dbReference type="Proteomes" id="UP000701801"/>
    </source>
</evidence>
<accession>A0A9N9LRT9</accession>
<dbReference type="OrthoDB" id="3473867at2759"/>
<proteinExistence type="predicted"/>
<dbReference type="Proteomes" id="UP000701801">
    <property type="component" value="Unassembled WGS sequence"/>
</dbReference>
<comment type="caution">
    <text evidence="1">The sequence shown here is derived from an EMBL/GenBank/DDBJ whole genome shotgun (WGS) entry which is preliminary data.</text>
</comment>
<sequence>MDSIPPPEYGNEAAYGISLQTDELIMGVAPLLYPDFCSEIQALMQKKKKYLSKIMPLSATRQAMARLFCPCTEDWPPHQLIRILGLISLPAAIVGDVIKPPYYLFQIILVSLQGRQVRQEVENEIFYEIIESLDISLKAVFEIIVRLGIETPKTWNQNIQDGGLILFLTLARLLEAFGSRFAPTGTIYLASQKRLCKEHCSGIARLHFNQIHKLKDDLIFVRFLPPETLPSASAVVEEWLPIVLGELQGWGVNGNRYPLFCHVLQRLRSVGDELPELLLPAEKDESWGLQAEAESA</sequence>
<protein>
    <submittedName>
        <fullName evidence="1">Uncharacterized protein</fullName>
    </submittedName>
</protein>
<dbReference type="EMBL" id="CAJVRM010000240">
    <property type="protein sequence ID" value="CAG8977995.1"/>
    <property type="molecule type" value="Genomic_DNA"/>
</dbReference>
<organism evidence="1 2">
    <name type="scientific">Hymenoscyphus albidus</name>
    <dbReference type="NCBI Taxonomy" id="595503"/>
    <lineage>
        <taxon>Eukaryota</taxon>
        <taxon>Fungi</taxon>
        <taxon>Dikarya</taxon>
        <taxon>Ascomycota</taxon>
        <taxon>Pezizomycotina</taxon>
        <taxon>Leotiomycetes</taxon>
        <taxon>Helotiales</taxon>
        <taxon>Helotiaceae</taxon>
        <taxon>Hymenoscyphus</taxon>
    </lineage>
</organism>
<keyword evidence="2" id="KW-1185">Reference proteome</keyword>
<reference evidence="1" key="1">
    <citation type="submission" date="2021-07" db="EMBL/GenBank/DDBJ databases">
        <authorList>
            <person name="Durling M."/>
        </authorList>
    </citation>
    <scope>NUCLEOTIDE SEQUENCE</scope>
</reference>